<feature type="transmembrane region" description="Helical" evidence="17">
    <location>
        <begin position="27"/>
        <end position="49"/>
    </location>
</feature>
<dbReference type="PROSITE" id="PS00379">
    <property type="entry name" value="CDP_ALCOHOL_P_TRANSF"/>
    <property type="match status" value="1"/>
</dbReference>
<sequence>MSDGADKGNGRDRAGRRRVFLKRGTQVPVRALIPNLVTLLALCAGLTAIRMAIDARYELAIAAILLAAVLDALDGRLARMLKATSRFGAELDSLADFVNFGVAPAVILYVWAFVSVPSLGWLAALVFALCTALRLARFNTELDEVRPRWRAAYSTGVPAPAGAIVVLLPFYAAGIGAPEGPVLTAFAFLHTCIMAGLLVSWQPTFSGKSAGRNIDRKYVLPLFAVAATFAAVLATYPYLSLLAGSLAYLVSIPIAGRRFAARQESETASETPSAVPGEPATTTAPSEIRADDPARPH</sequence>
<keyword evidence="9 17" id="KW-1133">Transmembrane helix</keyword>
<dbReference type="InterPro" id="IPR000462">
    <property type="entry name" value="CDP-OH_P_trans"/>
</dbReference>
<dbReference type="InterPro" id="IPR043130">
    <property type="entry name" value="CDP-OH_PTrfase_TM_dom"/>
</dbReference>
<feature type="transmembrane region" description="Helical" evidence="17">
    <location>
        <begin position="157"/>
        <end position="176"/>
    </location>
</feature>
<feature type="region of interest" description="Disordered" evidence="16">
    <location>
        <begin position="263"/>
        <end position="297"/>
    </location>
</feature>
<evidence type="ECO:0000256" key="7">
    <source>
        <dbReference type="ARBA" id="ARBA00022679"/>
    </source>
</evidence>
<evidence type="ECO:0000256" key="8">
    <source>
        <dbReference type="ARBA" id="ARBA00022692"/>
    </source>
</evidence>
<feature type="transmembrane region" description="Helical" evidence="17">
    <location>
        <begin position="118"/>
        <end position="136"/>
    </location>
</feature>
<organism evidence="19 20">
    <name type="scientific">Dichotomicrobium thermohalophilum</name>
    <dbReference type="NCBI Taxonomy" id="933063"/>
    <lineage>
        <taxon>Bacteria</taxon>
        <taxon>Pseudomonadati</taxon>
        <taxon>Pseudomonadota</taxon>
        <taxon>Alphaproteobacteria</taxon>
        <taxon>Hyphomicrobiales</taxon>
        <taxon>Hyphomicrobiaceae</taxon>
        <taxon>Dichotomicrobium</taxon>
    </lineage>
</organism>
<protein>
    <recommendedName>
        <fullName evidence="5">CDP-diacylglycerol--serine O-phosphatidyltransferase</fullName>
        <ecNumber evidence="4">2.7.8.8</ecNumber>
    </recommendedName>
    <alternativeName>
        <fullName evidence="14">Phosphatidylserine synthase</fullName>
    </alternativeName>
</protein>
<proteinExistence type="inferred from homology"/>
<evidence type="ECO:0000256" key="17">
    <source>
        <dbReference type="SAM" id="Phobius"/>
    </source>
</evidence>
<dbReference type="InterPro" id="IPR004533">
    <property type="entry name" value="CDP-diaglyc--ser_O-PTrfase"/>
</dbReference>
<dbReference type="NCBIfam" id="TIGR00473">
    <property type="entry name" value="pssA"/>
    <property type="match status" value="1"/>
</dbReference>
<keyword evidence="11 17" id="KW-0472">Membrane</keyword>
<reference evidence="19 20" key="1">
    <citation type="submission" date="2018-08" db="EMBL/GenBank/DDBJ databases">
        <title>Genomic Encyclopedia of Archaeal and Bacterial Type Strains, Phase II (KMG-II): from individual species to whole genera.</title>
        <authorList>
            <person name="Goeker M."/>
        </authorList>
    </citation>
    <scope>NUCLEOTIDE SEQUENCE [LARGE SCALE GENOMIC DNA]</scope>
    <source>
        <strain evidence="19 20">DSM 5002</strain>
    </source>
</reference>
<evidence type="ECO:0000256" key="12">
    <source>
        <dbReference type="ARBA" id="ARBA00023209"/>
    </source>
</evidence>
<evidence type="ECO:0000256" key="2">
    <source>
        <dbReference type="ARBA" id="ARBA00004127"/>
    </source>
</evidence>
<dbReference type="Pfam" id="PF08009">
    <property type="entry name" value="CDP-OH_P_tran_2"/>
    <property type="match status" value="1"/>
</dbReference>
<evidence type="ECO:0000256" key="9">
    <source>
        <dbReference type="ARBA" id="ARBA00022989"/>
    </source>
</evidence>
<dbReference type="EC" id="2.7.8.8" evidence="4"/>
<evidence type="ECO:0000259" key="18">
    <source>
        <dbReference type="Pfam" id="PF08009"/>
    </source>
</evidence>
<keyword evidence="13" id="KW-1208">Phospholipid metabolism</keyword>
<dbReference type="AlphaFoldDB" id="A0A397PI45"/>
<dbReference type="Pfam" id="PF01066">
    <property type="entry name" value="CDP-OH_P_transf"/>
    <property type="match status" value="1"/>
</dbReference>
<feature type="transmembrane region" description="Helical" evidence="17">
    <location>
        <begin position="94"/>
        <end position="112"/>
    </location>
</feature>
<feature type="compositionally biased region" description="Basic and acidic residues" evidence="16">
    <location>
        <begin position="288"/>
        <end position="297"/>
    </location>
</feature>
<dbReference type="Proteomes" id="UP000266273">
    <property type="component" value="Unassembled WGS sequence"/>
</dbReference>
<evidence type="ECO:0000256" key="5">
    <source>
        <dbReference type="ARBA" id="ARBA00017171"/>
    </source>
</evidence>
<dbReference type="GO" id="GO:0016020">
    <property type="term" value="C:membrane"/>
    <property type="evidence" value="ECO:0007669"/>
    <property type="project" value="InterPro"/>
</dbReference>
<evidence type="ECO:0000256" key="3">
    <source>
        <dbReference type="ARBA" id="ARBA00010441"/>
    </source>
</evidence>
<keyword evidence="12" id="KW-0594">Phospholipid biosynthesis</keyword>
<feature type="transmembrane region" description="Helical" evidence="17">
    <location>
        <begin position="55"/>
        <end position="73"/>
    </location>
</feature>
<evidence type="ECO:0000256" key="13">
    <source>
        <dbReference type="ARBA" id="ARBA00023264"/>
    </source>
</evidence>
<name>A0A397PI45_9HYPH</name>
<keyword evidence="20" id="KW-1185">Reference proteome</keyword>
<keyword evidence="10" id="KW-0443">Lipid metabolism</keyword>
<dbReference type="InterPro" id="IPR050324">
    <property type="entry name" value="CDP-alcohol_PTase-I"/>
</dbReference>
<comment type="subcellular location">
    <subcellularLocation>
        <location evidence="2">Endomembrane system</location>
        <topology evidence="2">Multi-pass membrane protein</topology>
    </subcellularLocation>
</comment>
<feature type="domain" description="CDP-alcohol phosphatidyltransferase C-terminal" evidence="18">
    <location>
        <begin position="218"/>
        <end position="253"/>
    </location>
</feature>
<dbReference type="GO" id="GO:0003882">
    <property type="term" value="F:CDP-diacylglycerol-serine O-phosphatidyltransferase activity"/>
    <property type="evidence" value="ECO:0007669"/>
    <property type="project" value="UniProtKB-EC"/>
</dbReference>
<evidence type="ECO:0000256" key="16">
    <source>
        <dbReference type="SAM" id="MobiDB-lite"/>
    </source>
</evidence>
<feature type="transmembrane region" description="Helical" evidence="17">
    <location>
        <begin position="182"/>
        <end position="199"/>
    </location>
</feature>
<evidence type="ECO:0000313" key="19">
    <source>
        <dbReference type="EMBL" id="RIA47539.1"/>
    </source>
</evidence>
<dbReference type="InterPro" id="IPR012616">
    <property type="entry name" value="CDP-OH_P_trans_C"/>
</dbReference>
<dbReference type="InterPro" id="IPR048254">
    <property type="entry name" value="CDP_ALCOHOL_P_TRANSF_CS"/>
</dbReference>
<gene>
    <name evidence="19" type="ORF">BXY53_2093</name>
</gene>
<evidence type="ECO:0000313" key="20">
    <source>
        <dbReference type="Proteomes" id="UP000266273"/>
    </source>
</evidence>
<dbReference type="GO" id="GO:0012505">
    <property type="term" value="C:endomembrane system"/>
    <property type="evidence" value="ECO:0007669"/>
    <property type="project" value="UniProtKB-SubCell"/>
</dbReference>
<keyword evidence="8 17" id="KW-0812">Transmembrane</keyword>
<dbReference type="Gene3D" id="1.20.120.1760">
    <property type="match status" value="1"/>
</dbReference>
<dbReference type="PANTHER" id="PTHR14269">
    <property type="entry name" value="CDP-DIACYLGLYCEROL--GLYCEROL-3-PHOSPHATE 3-PHOSPHATIDYLTRANSFERASE-RELATED"/>
    <property type="match status" value="1"/>
</dbReference>
<dbReference type="RefSeq" id="WP_119061917.1">
    <property type="nucleotide sequence ID" value="NZ_QXDF01000002.1"/>
</dbReference>
<comment type="caution">
    <text evidence="19">The sequence shown here is derived from an EMBL/GenBank/DDBJ whole genome shotgun (WGS) entry which is preliminary data.</text>
</comment>
<evidence type="ECO:0000256" key="11">
    <source>
        <dbReference type="ARBA" id="ARBA00023136"/>
    </source>
</evidence>
<dbReference type="PANTHER" id="PTHR14269:SF61">
    <property type="entry name" value="CDP-DIACYLGLYCEROL--SERINE O-PHOSPHATIDYLTRANSFERASE"/>
    <property type="match status" value="1"/>
</dbReference>
<evidence type="ECO:0000256" key="4">
    <source>
        <dbReference type="ARBA" id="ARBA00013174"/>
    </source>
</evidence>
<dbReference type="GO" id="GO:0008654">
    <property type="term" value="P:phospholipid biosynthetic process"/>
    <property type="evidence" value="ECO:0007669"/>
    <property type="project" value="UniProtKB-KW"/>
</dbReference>
<evidence type="ECO:0000256" key="15">
    <source>
        <dbReference type="RuleBase" id="RU003750"/>
    </source>
</evidence>
<evidence type="ECO:0000256" key="10">
    <source>
        <dbReference type="ARBA" id="ARBA00023098"/>
    </source>
</evidence>
<dbReference type="EMBL" id="QXDF01000002">
    <property type="protein sequence ID" value="RIA47539.1"/>
    <property type="molecule type" value="Genomic_DNA"/>
</dbReference>
<dbReference type="OrthoDB" id="9777147at2"/>
<evidence type="ECO:0000256" key="6">
    <source>
        <dbReference type="ARBA" id="ARBA00022516"/>
    </source>
</evidence>
<accession>A0A397PI45</accession>
<keyword evidence="7 15" id="KW-0808">Transferase</keyword>
<feature type="transmembrane region" description="Helical" evidence="17">
    <location>
        <begin position="219"/>
        <end position="239"/>
    </location>
</feature>
<comment type="similarity">
    <text evidence="3 15">Belongs to the CDP-alcohol phosphatidyltransferase class-I family.</text>
</comment>
<keyword evidence="6" id="KW-0444">Lipid biosynthesis</keyword>
<comment type="catalytic activity">
    <reaction evidence="1">
        <text>a CDP-1,2-diacyl-sn-glycerol + L-serine = a 1,2-diacyl-sn-glycero-3-phospho-L-serine + CMP + H(+)</text>
        <dbReference type="Rhea" id="RHEA:16913"/>
        <dbReference type="ChEBI" id="CHEBI:15378"/>
        <dbReference type="ChEBI" id="CHEBI:33384"/>
        <dbReference type="ChEBI" id="CHEBI:57262"/>
        <dbReference type="ChEBI" id="CHEBI:58332"/>
        <dbReference type="ChEBI" id="CHEBI:60377"/>
        <dbReference type="EC" id="2.7.8.8"/>
    </reaction>
</comment>
<evidence type="ECO:0000256" key="1">
    <source>
        <dbReference type="ARBA" id="ARBA00000287"/>
    </source>
</evidence>
<evidence type="ECO:0000256" key="14">
    <source>
        <dbReference type="ARBA" id="ARBA00032361"/>
    </source>
</evidence>